<keyword evidence="4" id="KW-0804">Transcription</keyword>
<dbReference type="NCBIfam" id="TIGR02937">
    <property type="entry name" value="sigma70-ECF"/>
    <property type="match status" value="1"/>
</dbReference>
<keyword evidence="8" id="KW-1185">Reference proteome</keyword>
<dbReference type="Pfam" id="PF08281">
    <property type="entry name" value="Sigma70_r4_2"/>
    <property type="match status" value="1"/>
</dbReference>
<dbReference type="Pfam" id="PF04542">
    <property type="entry name" value="Sigma70_r2"/>
    <property type="match status" value="1"/>
</dbReference>
<dbReference type="Gene3D" id="1.10.1740.10">
    <property type="match status" value="1"/>
</dbReference>
<evidence type="ECO:0000256" key="3">
    <source>
        <dbReference type="ARBA" id="ARBA00023082"/>
    </source>
</evidence>
<comment type="similarity">
    <text evidence="1">Belongs to the sigma-70 factor family. ECF subfamily.</text>
</comment>
<feature type="domain" description="RNA polymerase sigma factor 70 region 4 type 2" evidence="6">
    <location>
        <begin position="138"/>
        <end position="188"/>
    </location>
</feature>
<evidence type="ECO:0000256" key="4">
    <source>
        <dbReference type="ARBA" id="ARBA00023163"/>
    </source>
</evidence>
<organism evidence="7 8">
    <name type="scientific">Undibacterium umbellatum</name>
    <dbReference type="NCBI Taxonomy" id="2762300"/>
    <lineage>
        <taxon>Bacteria</taxon>
        <taxon>Pseudomonadati</taxon>
        <taxon>Pseudomonadota</taxon>
        <taxon>Betaproteobacteria</taxon>
        <taxon>Burkholderiales</taxon>
        <taxon>Oxalobacteraceae</taxon>
        <taxon>Undibacterium</taxon>
    </lineage>
</organism>
<protein>
    <submittedName>
        <fullName evidence="7">Sigma-70 family RNA polymerase sigma factor</fullName>
    </submittedName>
</protein>
<dbReference type="InterPro" id="IPR013249">
    <property type="entry name" value="RNA_pol_sigma70_r4_t2"/>
</dbReference>
<dbReference type="InterPro" id="IPR014284">
    <property type="entry name" value="RNA_pol_sigma-70_dom"/>
</dbReference>
<dbReference type="EMBL" id="JACOFX010000012">
    <property type="protein sequence ID" value="MBC3909818.1"/>
    <property type="molecule type" value="Genomic_DNA"/>
</dbReference>
<accession>A0ABR6ZDL8</accession>
<keyword evidence="2" id="KW-0805">Transcription regulation</keyword>
<evidence type="ECO:0000259" key="6">
    <source>
        <dbReference type="Pfam" id="PF08281"/>
    </source>
</evidence>
<dbReference type="SUPFAM" id="SSF88659">
    <property type="entry name" value="Sigma3 and sigma4 domains of RNA polymerase sigma factors"/>
    <property type="match status" value="1"/>
</dbReference>
<evidence type="ECO:0000256" key="1">
    <source>
        <dbReference type="ARBA" id="ARBA00010641"/>
    </source>
</evidence>
<dbReference type="InterPro" id="IPR036388">
    <property type="entry name" value="WH-like_DNA-bd_sf"/>
</dbReference>
<dbReference type="Proteomes" id="UP000646911">
    <property type="component" value="Unassembled WGS sequence"/>
</dbReference>
<dbReference type="InterPro" id="IPR039425">
    <property type="entry name" value="RNA_pol_sigma-70-like"/>
</dbReference>
<dbReference type="SUPFAM" id="SSF88946">
    <property type="entry name" value="Sigma2 domain of RNA polymerase sigma factors"/>
    <property type="match status" value="1"/>
</dbReference>
<reference evidence="7 8" key="1">
    <citation type="submission" date="2020-08" db="EMBL/GenBank/DDBJ databases">
        <title>Novel species isolated from subtropical streams in China.</title>
        <authorList>
            <person name="Lu H."/>
        </authorList>
    </citation>
    <scope>NUCLEOTIDE SEQUENCE [LARGE SCALE GENOMIC DNA]</scope>
    <source>
        <strain evidence="7 8">NL8W</strain>
    </source>
</reference>
<evidence type="ECO:0000313" key="7">
    <source>
        <dbReference type="EMBL" id="MBC3909818.1"/>
    </source>
</evidence>
<dbReference type="PANTHER" id="PTHR43133">
    <property type="entry name" value="RNA POLYMERASE ECF-TYPE SIGMA FACTO"/>
    <property type="match status" value="1"/>
</dbReference>
<feature type="domain" description="RNA polymerase sigma-70 region 2" evidence="5">
    <location>
        <begin position="41"/>
        <end position="103"/>
    </location>
</feature>
<comment type="caution">
    <text evidence="7">The sequence shown here is derived from an EMBL/GenBank/DDBJ whole genome shotgun (WGS) entry which is preliminary data.</text>
</comment>
<dbReference type="InterPro" id="IPR013325">
    <property type="entry name" value="RNA_pol_sigma_r2"/>
</dbReference>
<dbReference type="Gene3D" id="1.10.10.10">
    <property type="entry name" value="Winged helix-like DNA-binding domain superfamily/Winged helix DNA-binding domain"/>
    <property type="match status" value="1"/>
</dbReference>
<evidence type="ECO:0000313" key="8">
    <source>
        <dbReference type="Proteomes" id="UP000646911"/>
    </source>
</evidence>
<proteinExistence type="inferred from homology"/>
<dbReference type="InterPro" id="IPR013324">
    <property type="entry name" value="RNA_pol_sigma_r3/r4-like"/>
</dbReference>
<evidence type="ECO:0000256" key="2">
    <source>
        <dbReference type="ARBA" id="ARBA00023015"/>
    </source>
</evidence>
<dbReference type="InterPro" id="IPR007627">
    <property type="entry name" value="RNA_pol_sigma70_r2"/>
</dbReference>
<keyword evidence="3" id="KW-0731">Sigma factor</keyword>
<dbReference type="RefSeq" id="WP_186955335.1">
    <property type="nucleotide sequence ID" value="NZ_JACOFX010000012.1"/>
</dbReference>
<gene>
    <name evidence="7" type="ORF">H8L47_19820</name>
</gene>
<dbReference type="CDD" id="cd06171">
    <property type="entry name" value="Sigma70_r4"/>
    <property type="match status" value="1"/>
</dbReference>
<name>A0ABR6ZDL8_9BURK</name>
<dbReference type="PANTHER" id="PTHR43133:SF32">
    <property type="entry name" value="BLR3042 PROTEIN"/>
    <property type="match status" value="1"/>
</dbReference>
<evidence type="ECO:0000259" key="5">
    <source>
        <dbReference type="Pfam" id="PF04542"/>
    </source>
</evidence>
<sequence>MFENWGWRGKTDKKRPDTPEAQEVELITLIANADRQAFEALYRLYFGRLARFLDKMTRDTHLIEEIVNDTMLVVWQKAHSFNHTSRVSTWVFAIAYRQALKAIHSFDEAVESNFEHHAAETRYEPEQQMSAQQLDADLNRALRALPMEQRVVVSLTYYHEMGYKEIAETMECPVNTVKTRMFHARQRLRFMLSDSMEEIL</sequence>